<dbReference type="EMBL" id="VDLV01000013">
    <property type="protein sequence ID" value="MBA1378588.1"/>
    <property type="molecule type" value="Genomic_DNA"/>
</dbReference>
<accession>A0A7V8RLA4</accession>
<evidence type="ECO:0000256" key="2">
    <source>
        <dbReference type="SAM" id="SignalP"/>
    </source>
</evidence>
<dbReference type="Proteomes" id="UP000572407">
    <property type="component" value="Unassembled WGS sequence"/>
</dbReference>
<feature type="signal peptide" evidence="2">
    <location>
        <begin position="1"/>
        <end position="24"/>
    </location>
</feature>
<dbReference type="PROSITE" id="PS51257">
    <property type="entry name" value="PROKAR_LIPOPROTEIN"/>
    <property type="match status" value="1"/>
</dbReference>
<feature type="region of interest" description="Disordered" evidence="1">
    <location>
        <begin position="49"/>
        <end position="75"/>
    </location>
</feature>
<comment type="caution">
    <text evidence="3">The sequence shown here is derived from an EMBL/GenBank/DDBJ whole genome shotgun (WGS) entry which is preliminary data.</text>
</comment>
<name>A0A7V8RLA4_9PSED</name>
<keyword evidence="2" id="KW-0732">Signal</keyword>
<sequence length="75" mass="7952">MVKTFMALMAATLLAACSSSPNKATAPDNATPVPEDGCYQADWQAETNPVLNKRSGPDGLDKYETQAPVKEHGCP</sequence>
<protein>
    <recommendedName>
        <fullName evidence="5">Lipoprotein</fullName>
    </recommendedName>
</protein>
<dbReference type="RefSeq" id="WP_181288238.1">
    <property type="nucleotide sequence ID" value="NZ_VDLV01000013.1"/>
</dbReference>
<evidence type="ECO:0000256" key="1">
    <source>
        <dbReference type="SAM" id="MobiDB-lite"/>
    </source>
</evidence>
<dbReference type="AlphaFoldDB" id="A0A7V8RLA4"/>
<feature type="chain" id="PRO_5030874342" description="Lipoprotein" evidence="2">
    <location>
        <begin position="25"/>
        <end position="75"/>
    </location>
</feature>
<feature type="compositionally biased region" description="Basic and acidic residues" evidence="1">
    <location>
        <begin position="55"/>
        <end position="75"/>
    </location>
</feature>
<reference evidence="3 4" key="1">
    <citation type="submission" date="2019-06" db="EMBL/GenBank/DDBJ databases">
        <title>Analysis of the biodiversity of Brassica napus bacterial endophytes for the selection of potential efficient biofertilizers for rapeseed crops.</title>
        <authorList>
            <person name="Jimenez-Gomez A."/>
            <person name="Saati-Santamaria Z."/>
            <person name="Menendez E."/>
            <person name="Rivas R."/>
            <person name="Mateos P.F."/>
            <person name="Velazquez E."/>
            <person name="Garcia-Fraile P."/>
        </authorList>
    </citation>
    <scope>NUCLEOTIDE SEQUENCE [LARGE SCALE GENOMIC DNA]</scope>
    <source>
        <strain evidence="3 4">CDVBN10</strain>
    </source>
</reference>
<proteinExistence type="predicted"/>
<gene>
    <name evidence="3" type="ORF">FHK92_12285</name>
</gene>
<evidence type="ECO:0000313" key="3">
    <source>
        <dbReference type="EMBL" id="MBA1378588.1"/>
    </source>
</evidence>
<evidence type="ECO:0008006" key="5">
    <source>
        <dbReference type="Google" id="ProtNLM"/>
    </source>
</evidence>
<organism evidence="3 4">
    <name type="scientific">Pseudomonas brassicacearum subsp. neoaurantiaca</name>
    <dbReference type="NCBI Taxonomy" id="494916"/>
    <lineage>
        <taxon>Bacteria</taxon>
        <taxon>Pseudomonadati</taxon>
        <taxon>Pseudomonadota</taxon>
        <taxon>Gammaproteobacteria</taxon>
        <taxon>Pseudomonadales</taxon>
        <taxon>Pseudomonadaceae</taxon>
        <taxon>Pseudomonas</taxon>
    </lineage>
</organism>
<evidence type="ECO:0000313" key="4">
    <source>
        <dbReference type="Proteomes" id="UP000572407"/>
    </source>
</evidence>